<feature type="region of interest" description="Disordered" evidence="2">
    <location>
        <begin position="918"/>
        <end position="1063"/>
    </location>
</feature>
<dbReference type="GO" id="GO:0005068">
    <property type="term" value="F:transmembrane receptor protein tyrosine kinase adaptor activity"/>
    <property type="evidence" value="ECO:0007669"/>
    <property type="project" value="TreeGrafter"/>
</dbReference>
<accession>A0A8I6RZK7</accession>
<proteinExistence type="predicted"/>
<feature type="domain" description="DBB" evidence="3">
    <location>
        <begin position="275"/>
        <end position="412"/>
    </location>
</feature>
<evidence type="ECO:0000256" key="1">
    <source>
        <dbReference type="SAM" id="Coils"/>
    </source>
</evidence>
<dbReference type="GO" id="GO:0005829">
    <property type="term" value="C:cytosol"/>
    <property type="evidence" value="ECO:0007669"/>
    <property type="project" value="TreeGrafter"/>
</dbReference>
<feature type="region of interest" description="Disordered" evidence="2">
    <location>
        <begin position="807"/>
        <end position="826"/>
    </location>
</feature>
<name>A0A8I6RZK7_CIMLE</name>
<keyword evidence="1" id="KW-0175">Coiled coil</keyword>
<feature type="compositionally biased region" description="Acidic residues" evidence="2">
    <location>
        <begin position="977"/>
        <end position="990"/>
    </location>
</feature>
<dbReference type="Pfam" id="PF14545">
    <property type="entry name" value="DBB"/>
    <property type="match status" value="1"/>
</dbReference>
<dbReference type="PANTHER" id="PTHR16267:SF11">
    <property type="entry name" value="STUMPS, ISOFORM E"/>
    <property type="match status" value="1"/>
</dbReference>
<evidence type="ECO:0000259" key="3">
    <source>
        <dbReference type="PROSITE" id="PS51376"/>
    </source>
</evidence>
<feature type="region of interest" description="Disordered" evidence="2">
    <location>
        <begin position="67"/>
        <end position="104"/>
    </location>
</feature>
<dbReference type="InterPro" id="IPR017893">
    <property type="entry name" value="DBB_domain"/>
</dbReference>
<sequence length="1131" mass="126544">MEALDNPSYFRLGNDAEELCQGGPRAIDMAPEERKWMRRSSDHERVVLGRGTAAYYNVSQNNTNHRRHSFASSSLQRTHSVTSRSSVDSESTLRRALKSSMSGSGKSGMMDITILSSRESNGATLWVNYLTTCFQQISREQQKPPFKLAKVCVEDVLGGLPVEGSSGSRLQIVIVCPTFLDALTSSTGVPILASLLQPASVLAMLLGVTSKNLDCHPLTSLFRFEQWRKQEVKDQNPTFVGDFLGIAMDILSRSWQLQQAIAQMKVDNNRAHFSIIPKKIKVGQNKLLILLNDPISSNDKITISIEKSGTKIDVPSVKRRNPYTLQFAMPSSCLQTSMLVAVNVERNGRSLGHKLVKCESRLRELDQLLKSADNPLVFMCQALGLTSGDKDHLDAFLVATFQKNMPPNFNLLNATTGRDLTSNEEYPTLLHFAARYGLEKLCWQLLECPGGELACQLKNAGQQTPAELADKSGHQKLAHALQGYLQMTELSSMYSYLKGVSEKQDEQKFEDGNYLMPRPLSDTYLIPPKARPVLPNLPIQENYSLSSSPKDVFLSSPKELFAPKEAYQVPPSPSEVFQIPKSPKEYYQMPPSPKEFFPVPESPLENYQSPPMARPFTPITPSTPSSPLDGPKFSAYLQMHSPVSQNFDQILGPEKKYASVNTGTDNLSIASSGHNYVNTSSSTSICSKTPEDELVEIINDFKNNVFTIGEVEKLVEAWRNRNDVQQSFREKQEQLAQMRQEYERIQQQMKDQMKRATPFERIKKFFSRKSKHDVSCKGRNPADPNSPHRPVSSLSLHSSCSSSSCGRMSTSSGTSLGDSGTHSDPDEKKAEIMAADKIFSCPDTVFHERLASVKENEASNYCHDEYVCASPAVFPLKAALPKPPITGRTIVEVHRSDESIQEEEKENDKKEINYINTNGEKTAQTEETSSEEMKYLEQSEKLLKDMANGLTHYEEDDVLSPPESAFLQDGETQAEAQESDISDVQVDEDASGQVQEPEGKHPAQEDNRENIEDVKVEERLEEESKEGKNIEVKEENETKDDKKTENDECSLPTQNGEQNFSENVTEEIKSIEAVTKEIDDDTFSREYINVSHTAVTKEIFSIESDHLQSYVNVSFPSPPIPPRIKYKNILL</sequence>
<reference evidence="4" key="1">
    <citation type="submission" date="2022-01" db="UniProtKB">
        <authorList>
            <consortium name="EnsemblMetazoa"/>
        </authorList>
    </citation>
    <scope>IDENTIFICATION</scope>
</reference>
<feature type="compositionally biased region" description="Basic and acidic residues" evidence="2">
    <location>
        <begin position="997"/>
        <end position="1018"/>
    </location>
</feature>
<feature type="compositionally biased region" description="Polar residues" evidence="2">
    <location>
        <begin position="918"/>
        <end position="927"/>
    </location>
</feature>
<feature type="region of interest" description="Disordered" evidence="2">
    <location>
        <begin position="770"/>
        <end position="795"/>
    </location>
</feature>
<dbReference type="KEGG" id="clec:106668641"/>
<dbReference type="EnsemblMetazoa" id="XM_014397574.2">
    <property type="protein sequence ID" value="XP_014253060.1"/>
    <property type="gene ID" value="LOC106668641"/>
</dbReference>
<dbReference type="GeneID" id="106668641"/>
<dbReference type="RefSeq" id="XP_014253060.1">
    <property type="nucleotide sequence ID" value="XM_014397574.2"/>
</dbReference>
<dbReference type="Proteomes" id="UP000494040">
    <property type="component" value="Unassembled WGS sequence"/>
</dbReference>
<feature type="compositionally biased region" description="Basic and acidic residues" evidence="2">
    <location>
        <begin position="931"/>
        <end position="944"/>
    </location>
</feature>
<dbReference type="Gene3D" id="3.40.50.10140">
    <property type="entry name" value="Toll/interleukin-1 receptor homology (TIR) domain"/>
    <property type="match status" value="1"/>
</dbReference>
<dbReference type="PANTHER" id="PTHR16267">
    <property type="entry name" value="BANK1/PIK3AP1 FAMILY MEMBER"/>
    <property type="match status" value="1"/>
</dbReference>
<dbReference type="CTD" id="41770"/>
<dbReference type="InterPro" id="IPR052446">
    <property type="entry name" value="B-cell_PI3K-Signaling_Adptrs"/>
</dbReference>
<evidence type="ECO:0000256" key="2">
    <source>
        <dbReference type="SAM" id="MobiDB-lite"/>
    </source>
</evidence>
<evidence type="ECO:0000313" key="4">
    <source>
        <dbReference type="EnsemblMetazoa" id="XP_014253060.1"/>
    </source>
</evidence>
<dbReference type="AlphaFoldDB" id="A0A8I6RZK7"/>
<feature type="compositionally biased region" description="Low complexity" evidence="2">
    <location>
        <begin position="77"/>
        <end position="90"/>
    </location>
</feature>
<dbReference type="PROSITE" id="PS51376">
    <property type="entry name" value="DBB"/>
    <property type="match status" value="1"/>
</dbReference>
<dbReference type="GO" id="GO:0005104">
    <property type="term" value="F:fibroblast growth factor receptor binding"/>
    <property type="evidence" value="ECO:0007669"/>
    <property type="project" value="TreeGrafter"/>
</dbReference>
<dbReference type="InterPro" id="IPR035897">
    <property type="entry name" value="Toll_tir_struct_dom_sf"/>
</dbReference>
<dbReference type="OrthoDB" id="8192811at2759"/>
<evidence type="ECO:0000313" key="5">
    <source>
        <dbReference type="Proteomes" id="UP000494040"/>
    </source>
</evidence>
<feature type="compositionally biased region" description="Polar residues" evidence="2">
    <location>
        <begin position="1051"/>
        <end position="1063"/>
    </location>
</feature>
<organism evidence="4 5">
    <name type="scientific">Cimex lectularius</name>
    <name type="common">Bed bug</name>
    <name type="synonym">Acanthia lectularia</name>
    <dbReference type="NCBI Taxonomy" id="79782"/>
    <lineage>
        <taxon>Eukaryota</taxon>
        <taxon>Metazoa</taxon>
        <taxon>Ecdysozoa</taxon>
        <taxon>Arthropoda</taxon>
        <taxon>Hexapoda</taxon>
        <taxon>Insecta</taxon>
        <taxon>Pterygota</taxon>
        <taxon>Neoptera</taxon>
        <taxon>Paraneoptera</taxon>
        <taxon>Hemiptera</taxon>
        <taxon>Heteroptera</taxon>
        <taxon>Panheteroptera</taxon>
        <taxon>Cimicomorpha</taxon>
        <taxon>Cimicidae</taxon>
        <taxon>Cimex</taxon>
    </lineage>
</organism>
<feature type="compositionally biased region" description="Low complexity" evidence="2">
    <location>
        <begin position="807"/>
        <end position="820"/>
    </location>
</feature>
<feature type="coiled-coil region" evidence="1">
    <location>
        <begin position="721"/>
        <end position="755"/>
    </location>
</feature>
<keyword evidence="5" id="KW-1185">Reference proteome</keyword>
<protein>
    <recommendedName>
        <fullName evidence="3">DBB domain-containing protein</fullName>
    </recommendedName>
</protein>
<feature type="compositionally biased region" description="Basic and acidic residues" evidence="2">
    <location>
        <begin position="1025"/>
        <end position="1046"/>
    </location>
</feature>
<dbReference type="SMART" id="SM01282">
    <property type="entry name" value="DBB"/>
    <property type="match status" value="1"/>
</dbReference>